<evidence type="ECO:0000256" key="2">
    <source>
        <dbReference type="ARBA" id="ARBA00023140"/>
    </source>
</evidence>
<evidence type="ECO:0000313" key="7">
    <source>
        <dbReference type="Proteomes" id="UP000663828"/>
    </source>
</evidence>
<feature type="transmembrane region" description="Helical" evidence="4">
    <location>
        <begin position="128"/>
        <end position="150"/>
    </location>
</feature>
<dbReference type="Pfam" id="PF05648">
    <property type="entry name" value="PEX11"/>
    <property type="match status" value="1"/>
</dbReference>
<evidence type="ECO:0000313" key="5">
    <source>
        <dbReference type="EMBL" id="CAF0768810.1"/>
    </source>
</evidence>
<name>A0A813QJB2_ADIRI</name>
<organism evidence="5 7">
    <name type="scientific">Adineta ricciae</name>
    <name type="common">Rotifer</name>
    <dbReference type="NCBI Taxonomy" id="249248"/>
    <lineage>
        <taxon>Eukaryota</taxon>
        <taxon>Metazoa</taxon>
        <taxon>Spiralia</taxon>
        <taxon>Gnathifera</taxon>
        <taxon>Rotifera</taxon>
        <taxon>Eurotatoria</taxon>
        <taxon>Bdelloidea</taxon>
        <taxon>Adinetida</taxon>
        <taxon>Adinetidae</taxon>
        <taxon>Adineta</taxon>
    </lineage>
</organism>
<feature type="transmembrane region" description="Helical" evidence="4">
    <location>
        <begin position="20"/>
        <end position="37"/>
    </location>
</feature>
<evidence type="ECO:0000256" key="4">
    <source>
        <dbReference type="SAM" id="Phobius"/>
    </source>
</evidence>
<dbReference type="EMBL" id="CAJNOJ010000084">
    <property type="protein sequence ID" value="CAF1065787.1"/>
    <property type="molecule type" value="Genomic_DNA"/>
</dbReference>
<protein>
    <submittedName>
        <fullName evidence="5">Uncharacterized protein</fullName>
    </submittedName>
</protein>
<evidence type="ECO:0000256" key="3">
    <source>
        <dbReference type="ARBA" id="ARBA00046271"/>
    </source>
</evidence>
<comment type="subcellular location">
    <subcellularLocation>
        <location evidence="3">Peroxisome membrane</location>
    </subcellularLocation>
</comment>
<keyword evidence="1 4" id="KW-0472">Membrane</keyword>
<evidence type="ECO:0000256" key="1">
    <source>
        <dbReference type="ARBA" id="ARBA00023136"/>
    </source>
</evidence>
<dbReference type="InterPro" id="IPR008733">
    <property type="entry name" value="PEX11"/>
</dbReference>
<keyword evidence="4" id="KW-0812">Transmembrane</keyword>
<dbReference type="EMBL" id="CAJNOR010000041">
    <property type="protein sequence ID" value="CAF0768810.1"/>
    <property type="molecule type" value="Genomic_DNA"/>
</dbReference>
<comment type="caution">
    <text evidence="5">The sequence shown here is derived from an EMBL/GenBank/DDBJ whole genome shotgun (WGS) entry which is preliminary data.</text>
</comment>
<dbReference type="PANTHER" id="PTHR20990">
    <property type="entry name" value="PEROXISOMAL BIOGENESIS FACTOR 11"/>
    <property type="match status" value="1"/>
</dbReference>
<proteinExistence type="predicted"/>
<keyword evidence="2" id="KW-0576">Peroxisome</keyword>
<dbReference type="GO" id="GO:0005778">
    <property type="term" value="C:peroxisomal membrane"/>
    <property type="evidence" value="ECO:0007669"/>
    <property type="project" value="UniProtKB-SubCell"/>
</dbReference>
<feature type="transmembrane region" description="Helical" evidence="4">
    <location>
        <begin position="91"/>
        <end position="108"/>
    </location>
</feature>
<dbReference type="Proteomes" id="UP000663852">
    <property type="component" value="Unassembled WGS sequence"/>
</dbReference>
<dbReference type="InterPro" id="IPR026510">
    <property type="entry name" value="PEX11C_met"/>
</dbReference>
<gene>
    <name evidence="6" type="ORF">EDS130_LOCUS18167</name>
    <name evidence="5" type="ORF">XAT740_LOCUS1337</name>
</gene>
<dbReference type="AlphaFoldDB" id="A0A813QJB2"/>
<dbReference type="GO" id="GO:0016559">
    <property type="term" value="P:peroxisome fission"/>
    <property type="evidence" value="ECO:0007669"/>
    <property type="project" value="InterPro"/>
</dbReference>
<sequence length="230" mass="27259">MTDIVSRTVDVLDCYEGRDAAITFTLYLCCLISGFYSRKTKLHRSLQRVFHRLEDCRVVLRLYDDLTILRDLFTYELRPGERNWVVRLLKCLHYIAWLGYYPSEHIAWLGEMKMLDVNPKLWDFYTNFFWSTALLTSALWNAYVVLQYMVQQSYSIQRKEEEKKKLIPWTAARNAMLATVRDGTEFIVAVNYLPRGYLWASTLTYIQVGVFGTSSAFLRLFSLFQFHHEH</sequence>
<accession>A0A813QJB2</accession>
<evidence type="ECO:0000313" key="6">
    <source>
        <dbReference type="EMBL" id="CAF1065787.1"/>
    </source>
</evidence>
<keyword evidence="4" id="KW-1133">Transmembrane helix</keyword>
<dbReference type="Proteomes" id="UP000663828">
    <property type="component" value="Unassembled WGS sequence"/>
</dbReference>
<reference evidence="5" key="1">
    <citation type="submission" date="2021-02" db="EMBL/GenBank/DDBJ databases">
        <authorList>
            <person name="Nowell W R."/>
        </authorList>
    </citation>
    <scope>NUCLEOTIDE SEQUENCE</scope>
</reference>
<dbReference type="OrthoDB" id="10005898at2759"/>
<keyword evidence="7" id="KW-1185">Reference proteome</keyword>
<dbReference type="PANTHER" id="PTHR20990:SF1">
    <property type="entry name" value="PEROXISOMAL MEMBRANE PROTEIN 11C"/>
    <property type="match status" value="1"/>
</dbReference>